<evidence type="ECO:0000313" key="4">
    <source>
        <dbReference type="EMBL" id="BCE35228.1"/>
    </source>
</evidence>
<dbReference type="EMBL" id="AP023093">
    <property type="protein sequence ID" value="BCE35228.1"/>
    <property type="molecule type" value="Genomic_DNA"/>
</dbReference>
<evidence type="ECO:0000313" key="3">
    <source>
        <dbReference type="EMBL" id="BCE26488.1"/>
    </source>
</evidence>
<dbReference type="EMBL" id="AP023092">
    <property type="protein sequence ID" value="BCE26488.1"/>
    <property type="molecule type" value="Genomic_DNA"/>
</dbReference>
<dbReference type="EMBL" id="AP023094">
    <property type="protein sequence ID" value="BCE43909.1"/>
    <property type="molecule type" value="Genomic_DNA"/>
</dbReference>
<reference evidence="2" key="1">
    <citation type="submission" date="2020-05" db="EMBL/GenBank/DDBJ databases">
        <title>Complete genome sequence of Bradyrhizobium diazoefficiens XF1 isolated from soybean nodule.</title>
        <authorList>
            <person name="Noda R."/>
            <person name="Kakizaki K."/>
            <person name="Minamisawa K."/>
        </authorList>
    </citation>
    <scope>NUCLEOTIDE SEQUENCE</scope>
    <source>
        <strain evidence="2">XF1</strain>
    </source>
</reference>
<reference evidence="9" key="9">
    <citation type="submission" date="2020-05" db="EMBL/GenBank/DDBJ databases">
        <title>Complete genome sequence of Bradyrhizobium diazoefficiens XF9 isolated from soybean nodule.</title>
        <authorList>
            <person name="Noda R."/>
            <person name="Kakizaki K."/>
            <person name="Minamisawa K."/>
        </authorList>
    </citation>
    <scope>NUCLEOTIDE SEQUENCE</scope>
    <source>
        <strain evidence="9">XF9</strain>
    </source>
</reference>
<dbReference type="EMBL" id="AP023097">
    <property type="protein sequence ID" value="BCE70143.1"/>
    <property type="molecule type" value="Genomic_DNA"/>
</dbReference>
<reference evidence="5" key="5">
    <citation type="submission" date="2020-05" db="EMBL/GenBank/DDBJ databases">
        <title>Complete genome sequence of Bradyrhizobium diazoefficiens XF4 isolated from soybean nodule.</title>
        <authorList>
            <person name="Noda R."/>
            <person name="Kakizaki K."/>
            <person name="Minamisawa K."/>
        </authorList>
    </citation>
    <scope>NUCLEOTIDE SEQUENCE</scope>
    <source>
        <strain evidence="5">XF4</strain>
    </source>
</reference>
<protein>
    <submittedName>
        <fullName evidence="10">Uncharacterized protein</fullName>
    </submittedName>
</protein>
<dbReference type="EMBL" id="AP023098">
    <property type="protein sequence ID" value="BCE78839.1"/>
    <property type="molecule type" value="Genomic_DNA"/>
</dbReference>
<name>A0A810CF18_9BRAD</name>
<reference evidence="6" key="6">
    <citation type="submission" date="2020-05" db="EMBL/GenBank/DDBJ databases">
        <title>Complete genome sequence of Bradyrhizobium diazoefficiens XF5 isolated from soybean nodule.</title>
        <authorList>
            <person name="Noda R."/>
            <person name="Kakizaki K."/>
            <person name="Minamisawa K."/>
        </authorList>
    </citation>
    <scope>NUCLEOTIDE SEQUENCE</scope>
    <source>
        <strain evidence="6">XF5</strain>
    </source>
</reference>
<proteinExistence type="predicted"/>
<reference evidence="4" key="4">
    <citation type="submission" date="2020-05" db="EMBL/GenBank/DDBJ databases">
        <title>Complete genome sequence of Bradyrhizobium diazoefficiens XF3 isolated from soybean nodule.</title>
        <authorList>
            <person name="Noda R."/>
            <person name="Kakizaki K."/>
            <person name="Minamisawa K."/>
        </authorList>
    </citation>
    <scope>NUCLEOTIDE SEQUENCE</scope>
    <source>
        <strain evidence="4">XF3</strain>
    </source>
</reference>
<evidence type="ECO:0000313" key="5">
    <source>
        <dbReference type="EMBL" id="BCE43909.1"/>
    </source>
</evidence>
<dbReference type="AlphaFoldDB" id="A0A810CF18"/>
<evidence type="ECO:0000313" key="6">
    <source>
        <dbReference type="EMBL" id="BCE52743.1"/>
    </source>
</evidence>
<dbReference type="EMBL" id="AP023099">
    <property type="protein sequence ID" value="BCE87457.1"/>
    <property type="molecule type" value="Genomic_DNA"/>
</dbReference>
<reference evidence="10" key="2">
    <citation type="submission" date="2020-05" db="EMBL/GenBank/DDBJ databases">
        <title>Complete genome sequence of Bradyrhizobium diazoefficiens XF10 isolated from soybean nodule.</title>
        <authorList>
            <person name="Noda R."/>
            <person name="Kakizaki K."/>
            <person name="Minamisawa K."/>
        </authorList>
    </citation>
    <scope>NUCLEOTIDE SEQUENCE</scope>
    <source>
        <strain evidence="10">XF10</strain>
    </source>
</reference>
<dbReference type="EMBL" id="AP023096">
    <property type="protein sequence ID" value="BCE61458.1"/>
    <property type="molecule type" value="Genomic_DNA"/>
</dbReference>
<organism evidence="10">
    <name type="scientific">Bradyrhizobium diazoefficiens</name>
    <dbReference type="NCBI Taxonomy" id="1355477"/>
    <lineage>
        <taxon>Bacteria</taxon>
        <taxon>Pseudomonadati</taxon>
        <taxon>Pseudomonadota</taxon>
        <taxon>Alphaproteobacteria</taxon>
        <taxon>Hyphomicrobiales</taxon>
        <taxon>Nitrobacteraceae</taxon>
        <taxon>Bradyrhizobium</taxon>
    </lineage>
</organism>
<evidence type="ECO:0000313" key="7">
    <source>
        <dbReference type="EMBL" id="BCE61458.1"/>
    </source>
</evidence>
<gene>
    <name evidence="10" type="ORF">XF10B_02550</name>
    <name evidence="2" type="ORF">XF1B_02570</name>
    <name evidence="3" type="ORF">XF2B_02570</name>
    <name evidence="4" type="ORF">XF3B_02590</name>
    <name evidence="5" type="ORF">XF4B_02580</name>
    <name evidence="6" type="ORF">XF5B_02550</name>
    <name evidence="7" type="ORF">XF6B_02570</name>
    <name evidence="8" type="ORF">XF8B_02540</name>
    <name evidence="9" type="ORF">XF9B_02600</name>
</gene>
<reference evidence="3" key="3">
    <citation type="submission" date="2020-05" db="EMBL/GenBank/DDBJ databases">
        <title>Complete genome sequence of Bradyrhizobium diazoefficiens XF2 isolated from soybean nodule.</title>
        <authorList>
            <person name="Noda R."/>
            <person name="Kakizaki K."/>
            <person name="Minamisawa K."/>
        </authorList>
    </citation>
    <scope>NUCLEOTIDE SEQUENCE</scope>
    <source>
        <strain evidence="3">XF2</strain>
    </source>
</reference>
<evidence type="ECO:0000256" key="1">
    <source>
        <dbReference type="SAM" id="MobiDB-lite"/>
    </source>
</evidence>
<feature type="region of interest" description="Disordered" evidence="1">
    <location>
        <begin position="1"/>
        <end position="43"/>
    </location>
</feature>
<evidence type="ECO:0000313" key="9">
    <source>
        <dbReference type="EMBL" id="BCE78839.1"/>
    </source>
</evidence>
<evidence type="ECO:0000313" key="8">
    <source>
        <dbReference type="EMBL" id="BCE70143.1"/>
    </source>
</evidence>
<reference evidence="7" key="7">
    <citation type="submission" date="2020-05" db="EMBL/GenBank/DDBJ databases">
        <title>Complete genome sequence of Bradyrhizobium diazoefficiens XF6 isolated from soybean nodule.</title>
        <authorList>
            <person name="Noda R."/>
            <person name="Kakizaki K."/>
            <person name="Minamisawa K."/>
        </authorList>
    </citation>
    <scope>NUCLEOTIDE SEQUENCE</scope>
    <source>
        <strain evidence="7">XF6</strain>
    </source>
</reference>
<reference evidence="8" key="8">
    <citation type="submission" date="2020-05" db="EMBL/GenBank/DDBJ databases">
        <title>Complete genome sequence of Bradyrhizobium diazoefficiens XF8 isolated from soybean nodule.</title>
        <authorList>
            <person name="Noda R."/>
            <person name="Kakizaki K."/>
            <person name="Minamisawa K."/>
        </authorList>
    </citation>
    <scope>NUCLEOTIDE SEQUENCE</scope>
    <source>
        <strain evidence="8">XF8</strain>
    </source>
</reference>
<feature type="compositionally biased region" description="Polar residues" evidence="1">
    <location>
        <begin position="9"/>
        <end position="31"/>
    </location>
</feature>
<dbReference type="EMBL" id="AP023091">
    <property type="protein sequence ID" value="BCE17576.1"/>
    <property type="molecule type" value="Genomic_DNA"/>
</dbReference>
<evidence type="ECO:0000313" key="10">
    <source>
        <dbReference type="EMBL" id="BCE87457.1"/>
    </source>
</evidence>
<sequence length="70" mass="7070">MRAADDGDSSSSQKPTYNASSIASQTRSANAQELAGKPAKTSGRGAAALVVFTGIVPHPFPAERAGLPIS</sequence>
<dbReference type="EMBL" id="AP023095">
    <property type="protein sequence ID" value="BCE52743.1"/>
    <property type="molecule type" value="Genomic_DNA"/>
</dbReference>
<evidence type="ECO:0000313" key="2">
    <source>
        <dbReference type="EMBL" id="BCE17576.1"/>
    </source>
</evidence>
<accession>A0A810CF18</accession>